<dbReference type="PANTHER" id="PTHR43451">
    <property type="entry name" value="ACETYLTRANSFERASE (GNAT) FAMILY PROTEIN"/>
    <property type="match status" value="1"/>
</dbReference>
<evidence type="ECO:0000313" key="2">
    <source>
        <dbReference type="EMBL" id="MEL5987606.1"/>
    </source>
</evidence>
<feature type="domain" description="N-acetyltransferase" evidence="1">
    <location>
        <begin position="1"/>
        <end position="156"/>
    </location>
</feature>
<dbReference type="InterPro" id="IPR016181">
    <property type="entry name" value="Acyl_CoA_acyltransferase"/>
</dbReference>
<keyword evidence="2" id="KW-0808">Transferase</keyword>
<organism evidence="2 3">
    <name type="scientific">Kurthia gibsonii</name>
    <dbReference type="NCBI Taxonomy" id="33946"/>
    <lineage>
        <taxon>Bacteria</taxon>
        <taxon>Bacillati</taxon>
        <taxon>Bacillota</taxon>
        <taxon>Bacilli</taxon>
        <taxon>Bacillales</taxon>
        <taxon>Caryophanaceae</taxon>
        <taxon>Kurthia</taxon>
    </lineage>
</organism>
<gene>
    <name evidence="2" type="ORF">AAF454_04190</name>
</gene>
<dbReference type="Pfam" id="PF13673">
    <property type="entry name" value="Acetyltransf_10"/>
    <property type="match status" value="1"/>
</dbReference>
<dbReference type="PROSITE" id="PS51186">
    <property type="entry name" value="GNAT"/>
    <property type="match status" value="1"/>
</dbReference>
<dbReference type="CDD" id="cd04301">
    <property type="entry name" value="NAT_SF"/>
    <property type="match status" value="1"/>
</dbReference>
<keyword evidence="2" id="KW-0012">Acyltransferase</keyword>
<proteinExistence type="predicted"/>
<dbReference type="RefSeq" id="WP_087682277.1">
    <property type="nucleotide sequence ID" value="NZ_JALKQX010000004.1"/>
</dbReference>
<keyword evidence="3" id="KW-1185">Reference proteome</keyword>
<evidence type="ECO:0000313" key="3">
    <source>
        <dbReference type="Proteomes" id="UP001398420"/>
    </source>
</evidence>
<dbReference type="InterPro" id="IPR052564">
    <property type="entry name" value="N-acetyltrans/Recomb-assoc"/>
</dbReference>
<dbReference type="InterPro" id="IPR000182">
    <property type="entry name" value="GNAT_dom"/>
</dbReference>
<dbReference type="Gene3D" id="3.40.630.30">
    <property type="match status" value="1"/>
</dbReference>
<accession>A0ABU9LMJ6</accession>
<protein>
    <submittedName>
        <fullName evidence="2">GNAT family N-acetyltransferase</fullName>
        <ecNumber evidence="2">2.3.1.-</ecNumber>
    </submittedName>
</protein>
<dbReference type="PANTHER" id="PTHR43451:SF1">
    <property type="entry name" value="ACETYLTRANSFERASE"/>
    <property type="match status" value="1"/>
</dbReference>
<dbReference type="GO" id="GO:0016746">
    <property type="term" value="F:acyltransferase activity"/>
    <property type="evidence" value="ECO:0007669"/>
    <property type="project" value="UniProtKB-KW"/>
</dbReference>
<sequence>MEISKYRESDLEEIVDLFLDTVHEINRKDYSPAQLDAWAPYERRQEIIESWQKTLREHISYVARCEHKIVGFADLTLDGQINRIYVHKDYQNRGIAKKLLFELEEEAYQLGLIHLDTMASTTAVPFFQHEGYDIVSEEIAIRNQIALQNFHMRKEL</sequence>
<reference evidence="2 3" key="1">
    <citation type="submission" date="2024-04" db="EMBL/GenBank/DDBJ databases">
        <authorList>
            <person name="Wu Y.S."/>
            <person name="Zhang L."/>
        </authorList>
    </citation>
    <scope>NUCLEOTIDE SEQUENCE [LARGE SCALE GENOMIC DNA]</scope>
    <source>
        <strain evidence="2 3">KG-01</strain>
    </source>
</reference>
<dbReference type="Proteomes" id="UP001398420">
    <property type="component" value="Unassembled WGS sequence"/>
</dbReference>
<evidence type="ECO:0000259" key="1">
    <source>
        <dbReference type="PROSITE" id="PS51186"/>
    </source>
</evidence>
<dbReference type="EC" id="2.3.1.-" evidence="2"/>
<name>A0ABU9LMJ6_9BACL</name>
<dbReference type="EMBL" id="JBCEWA010000003">
    <property type="protein sequence ID" value="MEL5987606.1"/>
    <property type="molecule type" value="Genomic_DNA"/>
</dbReference>
<comment type="caution">
    <text evidence="2">The sequence shown here is derived from an EMBL/GenBank/DDBJ whole genome shotgun (WGS) entry which is preliminary data.</text>
</comment>
<dbReference type="SUPFAM" id="SSF55729">
    <property type="entry name" value="Acyl-CoA N-acyltransferases (Nat)"/>
    <property type="match status" value="1"/>
</dbReference>